<keyword evidence="1" id="KW-0472">Membrane</keyword>
<name>A0A2R5GH22_9STRA</name>
<feature type="transmembrane region" description="Helical" evidence="1">
    <location>
        <begin position="48"/>
        <end position="69"/>
    </location>
</feature>
<dbReference type="EMBL" id="BEYU01000072">
    <property type="protein sequence ID" value="GBG30192.1"/>
    <property type="molecule type" value="Genomic_DNA"/>
</dbReference>
<gene>
    <name evidence="2" type="ORF">FCC1311_064122</name>
</gene>
<keyword evidence="1" id="KW-0812">Transmembrane</keyword>
<protein>
    <submittedName>
        <fullName evidence="2">Uncharacterized protein</fullName>
    </submittedName>
</protein>
<reference evidence="2 3" key="1">
    <citation type="submission" date="2017-12" db="EMBL/GenBank/DDBJ databases">
        <title>Sequencing, de novo assembly and annotation of complete genome of a new Thraustochytrid species, strain FCC1311.</title>
        <authorList>
            <person name="Sedici K."/>
            <person name="Godart F."/>
            <person name="Aiese Cigliano R."/>
            <person name="Sanseverino W."/>
            <person name="Barakat M."/>
            <person name="Ortet P."/>
            <person name="Marechal E."/>
            <person name="Cagnac O."/>
            <person name="Amato A."/>
        </authorList>
    </citation>
    <scope>NUCLEOTIDE SEQUENCE [LARGE SCALE GENOMIC DNA]</scope>
</reference>
<keyword evidence="3" id="KW-1185">Reference proteome</keyword>
<dbReference type="InParanoid" id="A0A2R5GH22"/>
<feature type="transmembrane region" description="Helical" evidence="1">
    <location>
        <begin position="81"/>
        <end position="99"/>
    </location>
</feature>
<keyword evidence="1" id="KW-1133">Transmembrane helix</keyword>
<dbReference type="OrthoDB" id="190434at2759"/>
<accession>A0A2R5GH22</accession>
<comment type="caution">
    <text evidence="2">The sequence shown here is derived from an EMBL/GenBank/DDBJ whole genome shotgun (WGS) entry which is preliminary data.</text>
</comment>
<evidence type="ECO:0000313" key="2">
    <source>
        <dbReference type="EMBL" id="GBG30192.1"/>
    </source>
</evidence>
<organism evidence="2 3">
    <name type="scientific">Hondaea fermentalgiana</name>
    <dbReference type="NCBI Taxonomy" id="2315210"/>
    <lineage>
        <taxon>Eukaryota</taxon>
        <taxon>Sar</taxon>
        <taxon>Stramenopiles</taxon>
        <taxon>Bigyra</taxon>
        <taxon>Labyrinthulomycetes</taxon>
        <taxon>Thraustochytrida</taxon>
        <taxon>Thraustochytriidae</taxon>
        <taxon>Hondaea</taxon>
    </lineage>
</organism>
<evidence type="ECO:0000256" key="1">
    <source>
        <dbReference type="SAM" id="Phobius"/>
    </source>
</evidence>
<evidence type="ECO:0000313" key="3">
    <source>
        <dbReference type="Proteomes" id="UP000241890"/>
    </source>
</evidence>
<sequence>MKNEDANSIVVAQTIIDDEDAAGVPVADVQGALGADDIVYTPAGKAPISLLLTIGTIASGAYAFQDLLVANPDKNFWDRPSFYFAVGFLVLYFAEAFLVPCSSDSTLNALFNKLSSDHTFAVMLLDKDRTPDYASSGWYMFATLLLCSWPYRMLLHRGLMETTFTIITEIDVAPGAFPDMPDAAVASSVNDSQ</sequence>
<proteinExistence type="predicted"/>
<dbReference type="Proteomes" id="UP000241890">
    <property type="component" value="Unassembled WGS sequence"/>
</dbReference>
<feature type="transmembrane region" description="Helical" evidence="1">
    <location>
        <begin position="133"/>
        <end position="151"/>
    </location>
</feature>
<dbReference type="AlphaFoldDB" id="A0A2R5GH22"/>